<feature type="compositionally biased region" description="Low complexity" evidence="1">
    <location>
        <begin position="147"/>
        <end position="177"/>
    </location>
</feature>
<feature type="compositionally biased region" description="Low complexity" evidence="1">
    <location>
        <begin position="194"/>
        <end position="207"/>
    </location>
</feature>
<feature type="compositionally biased region" description="Low complexity" evidence="1">
    <location>
        <begin position="351"/>
        <end position="362"/>
    </location>
</feature>
<feature type="region of interest" description="Disordered" evidence="1">
    <location>
        <begin position="341"/>
        <end position="379"/>
    </location>
</feature>
<name>A0A0S4JN92_BODSA</name>
<evidence type="ECO:0000256" key="1">
    <source>
        <dbReference type="SAM" id="MobiDB-lite"/>
    </source>
</evidence>
<feature type="compositionally biased region" description="Low complexity" evidence="1">
    <location>
        <begin position="242"/>
        <end position="259"/>
    </location>
</feature>
<reference evidence="3" key="1">
    <citation type="submission" date="2015-09" db="EMBL/GenBank/DDBJ databases">
        <authorList>
            <consortium name="Pathogen Informatics"/>
        </authorList>
    </citation>
    <scope>NUCLEOTIDE SEQUENCE [LARGE SCALE GENOMIC DNA]</scope>
    <source>
        <strain evidence="3">Lake Konstanz</strain>
    </source>
</reference>
<evidence type="ECO:0000313" key="2">
    <source>
        <dbReference type="EMBL" id="CUG91685.1"/>
    </source>
</evidence>
<feature type="compositionally biased region" description="Polar residues" evidence="1">
    <location>
        <begin position="402"/>
        <end position="413"/>
    </location>
</feature>
<organism evidence="2 3">
    <name type="scientific">Bodo saltans</name>
    <name type="common">Flagellated protozoan</name>
    <dbReference type="NCBI Taxonomy" id="75058"/>
    <lineage>
        <taxon>Eukaryota</taxon>
        <taxon>Discoba</taxon>
        <taxon>Euglenozoa</taxon>
        <taxon>Kinetoplastea</taxon>
        <taxon>Metakinetoplastina</taxon>
        <taxon>Eubodonida</taxon>
        <taxon>Bodonidae</taxon>
        <taxon>Bodo</taxon>
    </lineage>
</organism>
<dbReference type="Proteomes" id="UP000051952">
    <property type="component" value="Unassembled WGS sequence"/>
</dbReference>
<dbReference type="AlphaFoldDB" id="A0A0S4JN92"/>
<proteinExistence type="predicted"/>
<feature type="compositionally biased region" description="Low complexity" evidence="1">
    <location>
        <begin position="392"/>
        <end position="401"/>
    </location>
</feature>
<feature type="compositionally biased region" description="Basic and acidic residues" evidence="1">
    <location>
        <begin position="444"/>
        <end position="457"/>
    </location>
</feature>
<protein>
    <submittedName>
        <fullName evidence="2">Uncharacterized protein</fullName>
    </submittedName>
</protein>
<feature type="region of interest" description="Disordered" evidence="1">
    <location>
        <begin position="115"/>
        <end position="260"/>
    </location>
</feature>
<gene>
    <name evidence="2" type="ORF">BSAL_33530</name>
</gene>
<accession>A0A0S4JN92</accession>
<sequence length="457" mass="49033">MAQMRWIVRLNDAGSSSIIVDVTTFASAQETVFRTLRELLPADVARVGSKAILFEGRCFRGAAAPSVFVISEPTFHAFNSAVASFLPGTTPTMSVVFDETGSSKKSQPETILPAAAASRNEDAPSPPAPASRSGNRVLDRLNNIKKSYSSMTSSGSSTTASPLHAPPAAASTPTPNKRAPPPPPSNNARYEDATVSSNTNVYSSTMTPPKASSERLKYQRQLEEAEEEDRLAEEEARRSRQQQKQQQPQQHPSHASPQRFPSQATVQLMVWGVAVGRGVPVPFNPWQPPTLSLLMSQASALLEQPVHQLSFRKESEELEVDLEDDSDVQLLASEVLKSGPDDITVNATQRPSSSPTASAASSKRLGGETPSAVVGSNTPVSYVQLRREVRKNNGNNNKSGNTSVSHNNVTPLTSPIKEVNAPSPPPPPRNPFASGASVATGRPEYPKPHLSLVEHLD</sequence>
<evidence type="ECO:0000313" key="3">
    <source>
        <dbReference type="Proteomes" id="UP000051952"/>
    </source>
</evidence>
<feature type="compositionally biased region" description="Basic and acidic residues" evidence="1">
    <location>
        <begin position="212"/>
        <end position="223"/>
    </location>
</feature>
<feature type="region of interest" description="Disordered" evidence="1">
    <location>
        <begin position="391"/>
        <end position="457"/>
    </location>
</feature>
<keyword evidence="3" id="KW-1185">Reference proteome</keyword>
<dbReference type="EMBL" id="CYKH01001957">
    <property type="protein sequence ID" value="CUG91685.1"/>
    <property type="molecule type" value="Genomic_DNA"/>
</dbReference>
<dbReference type="VEuPathDB" id="TriTrypDB:BSAL_33530"/>